<evidence type="ECO:0000313" key="1">
    <source>
        <dbReference type="EMBL" id="CAI4014252.1"/>
    </source>
</evidence>
<dbReference type="Proteomes" id="UP001152797">
    <property type="component" value="Unassembled WGS sequence"/>
</dbReference>
<evidence type="ECO:0000313" key="3">
    <source>
        <dbReference type="EMBL" id="CAL4801564.1"/>
    </source>
</evidence>
<proteinExistence type="predicted"/>
<sequence length="330" mass="36586">MSALALQVPGASALNVVLCPVRIVLDRLHLRSPQVEPERVFFLSCPRISADPLRVLNLQDLSAGQFGPLFRCIVASLMTSRRVRCNTRFVAVLGSKEVDETLLNAKSPHLRLELVGDEIKMMYAEEVWVAATFQKAVQRFSDPELGKTWAKSARTAGWRLSHCESVQAAFQDVTHGEQTVTLLLSDTAKEPAEDALQELREESRSCKVSRVVVLLEQLGGQTSHELVASRSVKLAGGPLSTPQQVVIMNYLLDCAWNCTLQRPSRKNASEAAKSVQEMHAFVIFVYIFVSCRHSVCIRVHVTTWQIISVLTTVEYQYVHSAYFCTGAGAA</sequence>
<name>A0A9P1DRN1_9DINO</name>
<protein>
    <submittedName>
        <fullName evidence="3">Dynein heavy chain 7, axonemal</fullName>
    </submittedName>
</protein>
<keyword evidence="4" id="KW-1185">Reference proteome</keyword>
<gene>
    <name evidence="1" type="ORF">C1SCF055_LOCUS39165</name>
</gene>
<comment type="caution">
    <text evidence="1">The sequence shown here is derived from an EMBL/GenBank/DDBJ whole genome shotgun (WGS) entry which is preliminary data.</text>
</comment>
<dbReference type="EMBL" id="CAMXCT030006246">
    <property type="protein sequence ID" value="CAL4801564.1"/>
    <property type="molecule type" value="Genomic_DNA"/>
</dbReference>
<dbReference type="SUPFAM" id="SSF109854">
    <property type="entry name" value="DinB/YfiT-like putative metalloenzymes"/>
    <property type="match status" value="1"/>
</dbReference>
<evidence type="ECO:0000313" key="4">
    <source>
        <dbReference type="Proteomes" id="UP001152797"/>
    </source>
</evidence>
<dbReference type="OrthoDB" id="10544916at2759"/>
<reference evidence="2" key="2">
    <citation type="submission" date="2024-04" db="EMBL/GenBank/DDBJ databases">
        <authorList>
            <person name="Chen Y."/>
            <person name="Shah S."/>
            <person name="Dougan E. K."/>
            <person name="Thang M."/>
            <person name="Chan C."/>
        </authorList>
    </citation>
    <scope>NUCLEOTIDE SEQUENCE [LARGE SCALE GENOMIC DNA]</scope>
</reference>
<dbReference type="InterPro" id="IPR029026">
    <property type="entry name" value="tRNA_m1G_MTases_N"/>
</dbReference>
<accession>A0A9P1DRN1</accession>
<dbReference type="EMBL" id="CAMXCT010006246">
    <property type="protein sequence ID" value="CAI4014252.1"/>
    <property type="molecule type" value="Genomic_DNA"/>
</dbReference>
<evidence type="ECO:0000313" key="2">
    <source>
        <dbReference type="EMBL" id="CAL1167627.1"/>
    </source>
</evidence>
<reference evidence="1" key="1">
    <citation type="submission" date="2022-10" db="EMBL/GenBank/DDBJ databases">
        <authorList>
            <person name="Chen Y."/>
            <person name="Dougan E. K."/>
            <person name="Chan C."/>
            <person name="Rhodes N."/>
            <person name="Thang M."/>
        </authorList>
    </citation>
    <scope>NUCLEOTIDE SEQUENCE</scope>
</reference>
<dbReference type="InterPro" id="IPR034660">
    <property type="entry name" value="DinB/YfiT-like"/>
</dbReference>
<organism evidence="1">
    <name type="scientific">Cladocopium goreaui</name>
    <dbReference type="NCBI Taxonomy" id="2562237"/>
    <lineage>
        <taxon>Eukaryota</taxon>
        <taxon>Sar</taxon>
        <taxon>Alveolata</taxon>
        <taxon>Dinophyceae</taxon>
        <taxon>Suessiales</taxon>
        <taxon>Symbiodiniaceae</taxon>
        <taxon>Cladocopium</taxon>
    </lineage>
</organism>
<dbReference type="Gene3D" id="3.40.1280.10">
    <property type="match status" value="1"/>
</dbReference>
<dbReference type="EMBL" id="CAMXCT020006246">
    <property type="protein sequence ID" value="CAL1167627.1"/>
    <property type="molecule type" value="Genomic_DNA"/>
</dbReference>
<dbReference type="AlphaFoldDB" id="A0A9P1DRN1"/>